<dbReference type="AlphaFoldDB" id="A0A7L2EC83"/>
<dbReference type="OrthoDB" id="5981048at2759"/>
<accession>A0A7L2EC83</accession>
<feature type="non-terminal residue" evidence="2">
    <location>
        <position position="170"/>
    </location>
</feature>
<protein>
    <submittedName>
        <fullName evidence="2">QRIC2 protein</fullName>
    </submittedName>
</protein>
<reference evidence="2 3" key="1">
    <citation type="submission" date="2019-09" db="EMBL/GenBank/DDBJ databases">
        <title>Bird 10,000 Genomes (B10K) Project - Family phase.</title>
        <authorList>
            <person name="Zhang G."/>
        </authorList>
    </citation>
    <scope>NUCLEOTIDE SEQUENCE [LARGE SCALE GENOMIC DNA]</scope>
    <source>
        <strain evidence="2">B10K-DU-011-42</strain>
        <tissue evidence="2">Muscle</tissue>
    </source>
</reference>
<name>A0A7L2EC83_ANTMN</name>
<gene>
    <name evidence="2" type="primary">Qrich2_0</name>
    <name evidence="2" type="ORF">ANTMIN_R13490</name>
</gene>
<dbReference type="EMBL" id="VWYI01028460">
    <property type="protein sequence ID" value="NXQ59100.1"/>
    <property type="molecule type" value="Genomic_DNA"/>
</dbReference>
<feature type="coiled-coil region" evidence="1">
    <location>
        <begin position="12"/>
        <end position="46"/>
    </location>
</feature>
<sequence length="170" mass="18969">QPCGGNVALAPISLARAVLQETKRELQKMEEKEQQKNAMLEQLMMVTAPGGLVQCPHCLGDMAETTGSLQEEQEEGSADCSKCTFKTRVLLGKLFKRCEKLQEQVDSLESRQMAVGKLETMMRNWAQQDMERLQHVEATVVQIQGDCEKLSLVSGSLQEDSQQKQKAIEV</sequence>
<comment type="caution">
    <text evidence="2">The sequence shown here is derived from an EMBL/GenBank/DDBJ whole genome shotgun (WGS) entry which is preliminary data.</text>
</comment>
<evidence type="ECO:0000313" key="3">
    <source>
        <dbReference type="Proteomes" id="UP000554720"/>
    </source>
</evidence>
<proteinExistence type="predicted"/>
<keyword evidence="1" id="KW-0175">Coiled coil</keyword>
<dbReference type="Proteomes" id="UP000554720">
    <property type="component" value="Unassembled WGS sequence"/>
</dbReference>
<evidence type="ECO:0000256" key="1">
    <source>
        <dbReference type="SAM" id="Coils"/>
    </source>
</evidence>
<keyword evidence="3" id="KW-1185">Reference proteome</keyword>
<organism evidence="2 3">
    <name type="scientific">Anthoscopus minutus</name>
    <name type="common">Southern penduline-tit</name>
    <dbReference type="NCBI Taxonomy" id="156561"/>
    <lineage>
        <taxon>Eukaryota</taxon>
        <taxon>Metazoa</taxon>
        <taxon>Chordata</taxon>
        <taxon>Craniata</taxon>
        <taxon>Vertebrata</taxon>
        <taxon>Euteleostomi</taxon>
        <taxon>Archelosauria</taxon>
        <taxon>Archosauria</taxon>
        <taxon>Dinosauria</taxon>
        <taxon>Saurischia</taxon>
        <taxon>Theropoda</taxon>
        <taxon>Coelurosauria</taxon>
        <taxon>Aves</taxon>
        <taxon>Neognathae</taxon>
        <taxon>Neoaves</taxon>
        <taxon>Telluraves</taxon>
        <taxon>Australaves</taxon>
        <taxon>Passeriformes</taxon>
        <taxon>Paridae</taxon>
        <taxon>Anthoscopus</taxon>
    </lineage>
</organism>
<evidence type="ECO:0000313" key="2">
    <source>
        <dbReference type="EMBL" id="NXQ59100.1"/>
    </source>
</evidence>
<feature type="non-terminal residue" evidence="2">
    <location>
        <position position="1"/>
    </location>
</feature>